<sequence>MAARLWIVALALAVLFLVDREVSVSAEKLVFWRMPICEHMVESPVCPQTYDPVCGTDGVTYESECKLCLARMRHRFDPRSQKIPYAGEQRSPRATTTETVLWSSGATATEACTP</sequence>
<accession>A0AC11DV92</accession>
<evidence type="ECO:0000313" key="1">
    <source>
        <dbReference type="Ensembl" id="ENSOARP00020049732.1"/>
    </source>
</evidence>
<dbReference type="Ensembl" id="ENSOART00020048060.1">
    <property type="protein sequence ID" value="ENSOARP00020049732.1"/>
    <property type="gene ID" value="ENSOARG00020030798.1"/>
</dbReference>
<reference evidence="1" key="2">
    <citation type="submission" date="2025-08" db="UniProtKB">
        <authorList>
            <consortium name="Ensembl"/>
        </authorList>
    </citation>
    <scope>IDENTIFICATION</scope>
</reference>
<organism evidence="1">
    <name type="scientific">Ovis aries</name>
    <name type="common">Sheep</name>
    <dbReference type="NCBI Taxonomy" id="9940"/>
    <lineage>
        <taxon>Eukaryota</taxon>
        <taxon>Metazoa</taxon>
        <taxon>Chordata</taxon>
        <taxon>Craniata</taxon>
        <taxon>Vertebrata</taxon>
        <taxon>Euteleostomi</taxon>
        <taxon>Mammalia</taxon>
        <taxon>Eutheria</taxon>
        <taxon>Laurasiatheria</taxon>
        <taxon>Artiodactyla</taxon>
        <taxon>Ruminantia</taxon>
        <taxon>Pecora</taxon>
        <taxon>Bovidae</taxon>
        <taxon>Caprinae</taxon>
        <taxon>Ovis</taxon>
    </lineage>
</organism>
<protein>
    <submittedName>
        <fullName evidence="1">Serine peptidase inhibitor Kazal type 4</fullName>
    </submittedName>
</protein>
<gene>
    <name evidence="1" type="primary">SPINK4</name>
</gene>
<reference evidence="1" key="1">
    <citation type="submission" date="2020-11" db="EMBL/GenBank/DDBJ databases">
        <authorList>
            <person name="Davenport K.M."/>
            <person name="Bickhart D.M."/>
            <person name="Smith T.P.L."/>
            <person name="Murdoch B.M."/>
            <person name="Rosen B.D."/>
        </authorList>
    </citation>
    <scope>NUCLEOTIDE SEQUENCE [LARGE SCALE GENOMIC DNA]</scope>
    <source>
        <strain evidence="1">OAR_USU_Benz2616</strain>
    </source>
</reference>
<proteinExistence type="predicted"/>
<reference evidence="1" key="3">
    <citation type="submission" date="2025-09" db="UniProtKB">
        <authorList>
            <consortium name="Ensembl"/>
        </authorList>
    </citation>
    <scope>IDENTIFICATION</scope>
</reference>
<name>A0AC11DV92_SHEEP</name>